<dbReference type="Proteomes" id="UP001341281">
    <property type="component" value="Chromosome 05"/>
</dbReference>
<evidence type="ECO:0000256" key="1">
    <source>
        <dbReference type="SAM" id="SignalP"/>
    </source>
</evidence>
<gene>
    <name evidence="2" type="ORF">U9M48_021508</name>
</gene>
<dbReference type="EMBL" id="CP144749">
    <property type="protein sequence ID" value="WVZ73164.1"/>
    <property type="molecule type" value="Genomic_DNA"/>
</dbReference>
<dbReference type="GO" id="GO:0043240">
    <property type="term" value="C:Fanconi anaemia nuclear complex"/>
    <property type="evidence" value="ECO:0007669"/>
    <property type="project" value="InterPro"/>
</dbReference>
<reference evidence="2 3" key="1">
    <citation type="submission" date="2024-02" db="EMBL/GenBank/DDBJ databases">
        <title>High-quality chromosome-scale genome assembly of Pensacola bahiagrass (Paspalum notatum Flugge var. saurae).</title>
        <authorList>
            <person name="Vega J.M."/>
            <person name="Podio M."/>
            <person name="Orjuela J."/>
            <person name="Siena L.A."/>
            <person name="Pessino S.C."/>
            <person name="Combes M.C."/>
            <person name="Mariac C."/>
            <person name="Albertini E."/>
            <person name="Pupilli F."/>
            <person name="Ortiz J.P.A."/>
            <person name="Leblanc O."/>
        </authorList>
    </citation>
    <scope>NUCLEOTIDE SEQUENCE [LARGE SCALE GENOMIC DNA]</scope>
    <source>
        <strain evidence="2">R1</strain>
        <tissue evidence="2">Leaf</tissue>
    </source>
</reference>
<keyword evidence="1" id="KW-0732">Signal</keyword>
<dbReference type="AlphaFoldDB" id="A0AAQ3TJS7"/>
<sequence length="453" mass="50447">MGWAHPAVAMEEVLGLVRGFVDVLVLAGGRASSGTAATWSSDEVKKALRWALFFEEVFKGLRNSGQYEDSAREFDAALLELTSSPEFPKGLAGIRSETLSMARTLVMRHFLKAKTMSVGNFSALLEAAVQTDIDGICARGVCNACQEYADSILDMNLSCFTQTMNACDVGLSTSSDGLRAECTGHSRILVKEFLKTLNSGSCNCLAERGLGTILNSVKRNIFDDGSNEPCTPAILKTQMINEFLMWKQWRAKSLSYLLDERTIRILSGATLIFKAPKEQWMKVFEPLKSVAESSQSGLVEIMELCLLGLIARRWNPLIEGFVSHTFCFVPVSKQYGDLRQCLQGTSHGKFQHELLHSEEKDIFDYARHLLRSKPSILWLLPPVLAAAAMPPQSSLFQIYVAQIDKQFHEAVPADRKCSCRGDGIDQHRNCEITERIQCLYTLHIQQPHLTILE</sequence>
<evidence type="ECO:0000313" key="3">
    <source>
        <dbReference type="Proteomes" id="UP001341281"/>
    </source>
</evidence>
<evidence type="ECO:0000313" key="2">
    <source>
        <dbReference type="EMBL" id="WVZ73164.1"/>
    </source>
</evidence>
<proteinExistence type="predicted"/>
<dbReference type="Pfam" id="PF11107">
    <property type="entry name" value="FANCF"/>
    <property type="match status" value="1"/>
</dbReference>
<dbReference type="PANTHER" id="PTHR14449">
    <property type="entry name" value="FANCONI ANEMIA GROUP F PROTEIN FANCF"/>
    <property type="match status" value="1"/>
</dbReference>
<name>A0AAQ3TJS7_PASNO</name>
<organism evidence="2 3">
    <name type="scientific">Paspalum notatum var. saurae</name>
    <dbReference type="NCBI Taxonomy" id="547442"/>
    <lineage>
        <taxon>Eukaryota</taxon>
        <taxon>Viridiplantae</taxon>
        <taxon>Streptophyta</taxon>
        <taxon>Embryophyta</taxon>
        <taxon>Tracheophyta</taxon>
        <taxon>Spermatophyta</taxon>
        <taxon>Magnoliopsida</taxon>
        <taxon>Liliopsida</taxon>
        <taxon>Poales</taxon>
        <taxon>Poaceae</taxon>
        <taxon>PACMAD clade</taxon>
        <taxon>Panicoideae</taxon>
        <taxon>Andropogonodae</taxon>
        <taxon>Paspaleae</taxon>
        <taxon>Paspalinae</taxon>
        <taxon>Paspalum</taxon>
    </lineage>
</organism>
<keyword evidence="3" id="KW-1185">Reference proteome</keyword>
<feature type="chain" id="PRO_5042822510" evidence="1">
    <location>
        <begin position="20"/>
        <end position="453"/>
    </location>
</feature>
<dbReference type="InterPro" id="IPR035428">
    <property type="entry name" value="FANCF"/>
</dbReference>
<accession>A0AAQ3TJS7</accession>
<dbReference type="PANTHER" id="PTHR14449:SF2">
    <property type="entry name" value="FANCONI ANEMIA GROUP F PROTEIN"/>
    <property type="match status" value="1"/>
</dbReference>
<protein>
    <submittedName>
        <fullName evidence="2">Uncharacterized protein</fullName>
    </submittedName>
</protein>
<feature type="signal peptide" evidence="1">
    <location>
        <begin position="1"/>
        <end position="19"/>
    </location>
</feature>
<dbReference type="GO" id="GO:0036297">
    <property type="term" value="P:interstrand cross-link repair"/>
    <property type="evidence" value="ECO:0007669"/>
    <property type="project" value="InterPro"/>
</dbReference>